<keyword evidence="5" id="KW-1185">Reference proteome</keyword>
<dbReference type="InterPro" id="IPR002172">
    <property type="entry name" value="LDrepeatLR_classA_rpt"/>
</dbReference>
<reference evidence="4 5" key="1">
    <citation type="journal article" date="2019" name="Commun. Biol.">
        <title>The bagworm genome reveals a unique fibroin gene that provides high tensile strength.</title>
        <authorList>
            <person name="Kono N."/>
            <person name="Nakamura H."/>
            <person name="Ohtoshi R."/>
            <person name="Tomita M."/>
            <person name="Numata K."/>
            <person name="Arakawa K."/>
        </authorList>
    </citation>
    <scope>NUCLEOTIDE SEQUENCE [LARGE SCALE GENOMIC DNA]</scope>
</reference>
<dbReference type="PANTHER" id="PTHR47537:SF8">
    <property type="entry name" value="CUB DOMAIN-CONTAINING PROTEIN"/>
    <property type="match status" value="1"/>
</dbReference>
<protein>
    <recommendedName>
        <fullName evidence="3">DUF7805 domain-containing protein</fullName>
    </recommendedName>
</protein>
<keyword evidence="1" id="KW-1015">Disulfide bond</keyword>
<feature type="domain" description="DUF7805" evidence="3">
    <location>
        <begin position="114"/>
        <end position="267"/>
    </location>
</feature>
<dbReference type="OrthoDB" id="10037824at2759"/>
<evidence type="ECO:0000313" key="4">
    <source>
        <dbReference type="EMBL" id="GBP08694.1"/>
    </source>
</evidence>
<accession>A0A4C1T3I8</accession>
<comment type="caution">
    <text evidence="4">The sequence shown here is derived from an EMBL/GenBank/DDBJ whole genome shotgun (WGS) entry which is preliminary data.</text>
</comment>
<feature type="transmembrane region" description="Helical" evidence="2">
    <location>
        <begin position="344"/>
        <end position="365"/>
    </location>
</feature>
<evidence type="ECO:0000256" key="1">
    <source>
        <dbReference type="ARBA" id="ARBA00023157"/>
    </source>
</evidence>
<keyword evidence="2" id="KW-1133">Transmembrane helix</keyword>
<gene>
    <name evidence="4" type="ORF">EVAR_7287_1</name>
</gene>
<keyword evidence="2" id="KW-0812">Transmembrane</keyword>
<evidence type="ECO:0000313" key="5">
    <source>
        <dbReference type="Proteomes" id="UP000299102"/>
    </source>
</evidence>
<name>A0A4C1T3I8_EUMVA</name>
<dbReference type="CDD" id="cd00112">
    <property type="entry name" value="LDLa"/>
    <property type="match status" value="1"/>
</dbReference>
<dbReference type="InterPro" id="IPR056707">
    <property type="entry name" value="DUF7805"/>
</dbReference>
<dbReference type="AlphaFoldDB" id="A0A4C1T3I8"/>
<sequence>MVGASPTLLDDHEWEATSAPGAAPPPAALPEDGSSEPARVVQLRIYDSPWPGYKVPIACLCDNWTTNALEPLEIISGAHALELHLVASSLRAGEDHRHLYFRASWTAEPQPAAVPCAAVRRLRPPGGRFLLAHPPRSEEETACGETPFLLNARGNRSVFLRVWGEPLPLALPSDPAASAAPDDVARCRTANRLLVYNVSPVRLLKAVCPGEPDAPQSAVHVFSANWAAAAGARPDGAADEGGALAVLWVGREPGRAVFSWMEVWRSRGVLLKRLRDRLDSAAAELANETVTSSGDCPYICPELEACTSGALWCDGVADCPGGADEEGSACGAGRRLLARLGGTGGALAAAALLAGVLLALALLAVAARRRRPSALADKHKRALAARRLTDELLCDASLASSTLSS</sequence>
<dbReference type="STRING" id="151549.A0A4C1T3I8"/>
<dbReference type="EMBL" id="BGZK01000032">
    <property type="protein sequence ID" value="GBP08694.1"/>
    <property type="molecule type" value="Genomic_DNA"/>
</dbReference>
<dbReference type="InterPro" id="IPR053207">
    <property type="entry name" value="Non-NMDA_GluR_Accessory"/>
</dbReference>
<evidence type="ECO:0000259" key="3">
    <source>
        <dbReference type="Pfam" id="PF25090"/>
    </source>
</evidence>
<proteinExistence type="predicted"/>
<organism evidence="4 5">
    <name type="scientific">Eumeta variegata</name>
    <name type="common">Bagworm moth</name>
    <name type="synonym">Eumeta japonica</name>
    <dbReference type="NCBI Taxonomy" id="151549"/>
    <lineage>
        <taxon>Eukaryota</taxon>
        <taxon>Metazoa</taxon>
        <taxon>Ecdysozoa</taxon>
        <taxon>Arthropoda</taxon>
        <taxon>Hexapoda</taxon>
        <taxon>Insecta</taxon>
        <taxon>Pterygota</taxon>
        <taxon>Neoptera</taxon>
        <taxon>Endopterygota</taxon>
        <taxon>Lepidoptera</taxon>
        <taxon>Glossata</taxon>
        <taxon>Ditrysia</taxon>
        <taxon>Tineoidea</taxon>
        <taxon>Psychidae</taxon>
        <taxon>Oiketicinae</taxon>
        <taxon>Eumeta</taxon>
    </lineage>
</organism>
<dbReference type="GO" id="GO:0005886">
    <property type="term" value="C:plasma membrane"/>
    <property type="evidence" value="ECO:0007669"/>
    <property type="project" value="TreeGrafter"/>
</dbReference>
<keyword evidence="2" id="KW-0472">Membrane</keyword>
<dbReference type="PANTHER" id="PTHR47537">
    <property type="entry name" value="CUBILIN"/>
    <property type="match status" value="1"/>
</dbReference>
<dbReference type="Proteomes" id="UP000299102">
    <property type="component" value="Unassembled WGS sequence"/>
</dbReference>
<dbReference type="Pfam" id="PF25090">
    <property type="entry name" value="DUF7805"/>
    <property type="match status" value="1"/>
</dbReference>
<evidence type="ECO:0000256" key="2">
    <source>
        <dbReference type="SAM" id="Phobius"/>
    </source>
</evidence>